<evidence type="ECO:0000256" key="3">
    <source>
        <dbReference type="SAM" id="SignalP"/>
    </source>
</evidence>
<dbReference type="PROSITE" id="PS51782">
    <property type="entry name" value="LYSM"/>
    <property type="match status" value="1"/>
</dbReference>
<keyword evidence="1" id="KW-0147">Chitin-binding</keyword>
<feature type="signal peptide" evidence="3">
    <location>
        <begin position="1"/>
        <end position="17"/>
    </location>
</feature>
<dbReference type="AlphaFoldDB" id="A0A9N9PLC4"/>
<reference evidence="5" key="1">
    <citation type="submission" date="2021-07" db="EMBL/GenBank/DDBJ databases">
        <authorList>
            <person name="Durling M."/>
        </authorList>
    </citation>
    <scope>NUCLEOTIDE SEQUENCE</scope>
</reference>
<accession>A0A9N9PLC4</accession>
<dbReference type="InterPro" id="IPR018392">
    <property type="entry name" value="LysM"/>
</dbReference>
<evidence type="ECO:0000256" key="2">
    <source>
        <dbReference type="ARBA" id="ARBA00023026"/>
    </source>
</evidence>
<dbReference type="Gene3D" id="3.10.350.10">
    <property type="entry name" value="LysM domain"/>
    <property type="match status" value="2"/>
</dbReference>
<dbReference type="EMBL" id="CAJVRL010000039">
    <property type="protein sequence ID" value="CAG8950961.1"/>
    <property type="molecule type" value="Genomic_DNA"/>
</dbReference>
<dbReference type="GO" id="GO:0008061">
    <property type="term" value="F:chitin binding"/>
    <property type="evidence" value="ECO:0007669"/>
    <property type="project" value="UniProtKB-KW"/>
</dbReference>
<dbReference type="OrthoDB" id="5985073at2759"/>
<evidence type="ECO:0000313" key="5">
    <source>
        <dbReference type="EMBL" id="CAG8950961.1"/>
    </source>
</evidence>
<dbReference type="CDD" id="cd00118">
    <property type="entry name" value="LysM"/>
    <property type="match status" value="1"/>
</dbReference>
<protein>
    <recommendedName>
        <fullName evidence="4">LysM domain-containing protein</fullName>
    </recommendedName>
</protein>
<dbReference type="PANTHER" id="PTHR34997">
    <property type="entry name" value="AM15"/>
    <property type="match status" value="1"/>
</dbReference>
<keyword evidence="2" id="KW-0843">Virulence</keyword>
<organism evidence="5 6">
    <name type="scientific">Hymenoscyphus fraxineus</name>
    <dbReference type="NCBI Taxonomy" id="746836"/>
    <lineage>
        <taxon>Eukaryota</taxon>
        <taxon>Fungi</taxon>
        <taxon>Dikarya</taxon>
        <taxon>Ascomycota</taxon>
        <taxon>Pezizomycotina</taxon>
        <taxon>Leotiomycetes</taxon>
        <taxon>Helotiales</taxon>
        <taxon>Helotiaceae</taxon>
        <taxon>Hymenoscyphus</taxon>
    </lineage>
</organism>
<feature type="chain" id="PRO_5040455929" description="LysM domain-containing protein" evidence="3">
    <location>
        <begin position="18"/>
        <end position="187"/>
    </location>
</feature>
<proteinExistence type="predicted"/>
<dbReference type="SUPFAM" id="SSF54106">
    <property type="entry name" value="LysM domain"/>
    <property type="match status" value="1"/>
</dbReference>
<dbReference type="InterPro" id="IPR052210">
    <property type="entry name" value="LysM1-like"/>
</dbReference>
<evidence type="ECO:0000259" key="4">
    <source>
        <dbReference type="PROSITE" id="PS51782"/>
    </source>
</evidence>
<keyword evidence="6" id="KW-1185">Reference proteome</keyword>
<feature type="domain" description="LysM" evidence="4">
    <location>
        <begin position="54"/>
        <end position="101"/>
    </location>
</feature>
<evidence type="ECO:0000256" key="1">
    <source>
        <dbReference type="ARBA" id="ARBA00022669"/>
    </source>
</evidence>
<keyword evidence="3" id="KW-0732">Signal</keyword>
<evidence type="ECO:0000313" key="6">
    <source>
        <dbReference type="Proteomes" id="UP000696280"/>
    </source>
</evidence>
<dbReference type="PANTHER" id="PTHR34997:SF1">
    <property type="entry name" value="PEPTIDOGLYCAN-BINDING LYSIN DOMAIN"/>
    <property type="match status" value="1"/>
</dbReference>
<gene>
    <name evidence="5" type="ORF">HYFRA_00006358</name>
</gene>
<comment type="caution">
    <text evidence="5">The sequence shown here is derived from an EMBL/GenBank/DDBJ whole genome shotgun (WGS) entry which is preliminary data.</text>
</comment>
<name>A0A9N9PLC4_9HELO</name>
<sequence length="187" mass="20364">MQFSLLSLATFAAVAVASPLAGTSLFDRRQDNCTTYSSVAAGTVCYHTPSDCSAKYLVQADETCTTIAARFNNFTLSQFYYWNPDVGQTCFGLRAFVPVCINTPWYTFVPPVQSAAGTIVDASAKPVPVMPSITSACKKFELVGSGQRVDSMVAENEITLDDFLTWNAYIDKTNPVAWDGYWVCVGI</sequence>
<dbReference type="Proteomes" id="UP000696280">
    <property type="component" value="Unassembled WGS sequence"/>
</dbReference>
<dbReference type="InterPro" id="IPR036779">
    <property type="entry name" value="LysM_dom_sf"/>
</dbReference>